<dbReference type="EMBL" id="CP021059">
    <property type="protein sequence ID" value="ARQ06081.1"/>
    <property type="molecule type" value="Genomic_DNA"/>
</dbReference>
<dbReference type="AlphaFoldDB" id="A0A1W7A914"/>
<accession>A0A1W7A914</accession>
<dbReference type="KEGG" id="mcak:MCCS_04150"/>
<dbReference type="Proteomes" id="UP000194154">
    <property type="component" value="Chromosome"/>
</dbReference>
<dbReference type="RefSeq" id="WP_086041772.1">
    <property type="nucleotide sequence ID" value="NZ_CBCRZA010000003.1"/>
</dbReference>
<name>A0A1W7A914_9STAP</name>
<dbReference type="GeneID" id="35294563"/>
<organism evidence="1 2">
    <name type="scientific">Macrococcoides canis</name>
    <dbReference type="NCBI Taxonomy" id="1855823"/>
    <lineage>
        <taxon>Bacteria</taxon>
        <taxon>Bacillati</taxon>
        <taxon>Bacillota</taxon>
        <taxon>Bacilli</taxon>
        <taxon>Bacillales</taxon>
        <taxon>Staphylococcaceae</taxon>
        <taxon>Macrococcoides</taxon>
    </lineage>
</organism>
<evidence type="ECO:0000313" key="2">
    <source>
        <dbReference type="Proteomes" id="UP000194154"/>
    </source>
</evidence>
<dbReference type="Pfam" id="PF11345">
    <property type="entry name" value="DUF3147"/>
    <property type="match status" value="1"/>
</dbReference>
<proteinExistence type="predicted"/>
<evidence type="ECO:0000313" key="1">
    <source>
        <dbReference type="EMBL" id="ARQ06081.1"/>
    </source>
</evidence>
<dbReference type="STRING" id="1855823.MCCS_04150"/>
<keyword evidence="2" id="KW-1185">Reference proteome</keyword>
<dbReference type="OrthoDB" id="1809630at2"/>
<protein>
    <submittedName>
        <fullName evidence="1">Uncharacterized protein</fullName>
    </submittedName>
</protein>
<reference evidence="1 2" key="1">
    <citation type="journal article" date="2017" name="Int. J. Syst. Evol. Microbiol.">
        <title>Macrococcus canis sp. nov., a skin bacterium associated with infections in dogs.</title>
        <authorList>
            <person name="Gobeli Brawand S."/>
            <person name="Cotting K."/>
            <person name="Gomez-Sanz E."/>
            <person name="Collaud A."/>
            <person name="Thomann A."/>
            <person name="Brodard I."/>
            <person name="Rodriguez-Campos S."/>
            <person name="Strauss C."/>
            <person name="Perreten V."/>
        </authorList>
    </citation>
    <scope>NUCLEOTIDE SEQUENCE [LARGE SCALE GENOMIC DNA]</scope>
    <source>
        <strain evidence="1 2">KM45013</strain>
    </source>
</reference>
<dbReference type="InterPro" id="IPR021493">
    <property type="entry name" value="DUF3147"/>
</dbReference>
<sequence length="119" mass="12242">MFGISMSGLLLRFVIGGIAVAGASIIANKVGGKIGGIFATLPAVFLAAILALAVDHNGEDLINASINLSSGAVIGITSCILTVALASYFVRKTGFKKGAVLSTLCWFVISCIFFALKNF</sequence>
<gene>
    <name evidence="1" type="ORF">MCCS_04150</name>
</gene>